<gene>
    <name evidence="1" type="ORF">ERX46_12165</name>
</gene>
<name>A0A4Q4KJ15_9FLAO</name>
<comment type="caution">
    <text evidence="1">The sequence shown here is derived from an EMBL/GenBank/DDBJ whole genome shotgun (WGS) entry which is preliminary data.</text>
</comment>
<evidence type="ECO:0008006" key="3">
    <source>
        <dbReference type="Google" id="ProtNLM"/>
    </source>
</evidence>
<evidence type="ECO:0000313" key="1">
    <source>
        <dbReference type="EMBL" id="RYM32810.1"/>
    </source>
</evidence>
<dbReference type="EMBL" id="SETE01000005">
    <property type="protein sequence ID" value="RYM32810.1"/>
    <property type="molecule type" value="Genomic_DNA"/>
</dbReference>
<dbReference type="OrthoDB" id="1345369at2"/>
<proteinExistence type="predicted"/>
<accession>A0A4Q4KJ15</accession>
<dbReference type="Proteomes" id="UP000293952">
    <property type="component" value="Unassembled WGS sequence"/>
</dbReference>
<keyword evidence="2" id="KW-1185">Reference proteome</keyword>
<organism evidence="1 2">
    <name type="scientific">Brumimicrobium glaciale</name>
    <dbReference type="NCBI Taxonomy" id="200475"/>
    <lineage>
        <taxon>Bacteria</taxon>
        <taxon>Pseudomonadati</taxon>
        <taxon>Bacteroidota</taxon>
        <taxon>Flavobacteriia</taxon>
        <taxon>Flavobacteriales</taxon>
        <taxon>Crocinitomicaceae</taxon>
        <taxon>Brumimicrobium</taxon>
    </lineage>
</organism>
<dbReference type="SUPFAM" id="SSF56925">
    <property type="entry name" value="OMPA-like"/>
    <property type="match status" value="1"/>
</dbReference>
<protein>
    <recommendedName>
        <fullName evidence="3">Outer membrane protein beta-barrel domain-containing protein</fullName>
    </recommendedName>
</protein>
<reference evidence="1 2" key="1">
    <citation type="submission" date="2019-02" db="EMBL/GenBank/DDBJ databases">
        <title>Genome sequence of the sea-ice species Brumimicrobium glaciale.</title>
        <authorList>
            <person name="Bowman J.P."/>
        </authorList>
    </citation>
    <scope>NUCLEOTIDE SEQUENCE [LARGE SCALE GENOMIC DNA]</scope>
    <source>
        <strain evidence="1 2">IC156</strain>
    </source>
</reference>
<dbReference type="AlphaFoldDB" id="A0A4Q4KJ15"/>
<sequence length="211" mass="24211">MFKRMKSSKYFLLLILIWIINPTQAQIKHYDFNILAYGGIGFGVMENDSDPNYNMNSNSADILLKYRVTQKLGIATGIGLNELSGDGFNINGNFHHERKLLKIPLLAILDYTISDHFSIIPNLGVYANYIFEDEYRFLNSTHKNIFEEWNFGAQLGVGLIFELYTNFHLGFNYGLQYDLSKFSSSNKQLIINDKQKLGRMNSLGIVLVMEL</sequence>
<dbReference type="InterPro" id="IPR011250">
    <property type="entry name" value="OMP/PagP_B-barrel"/>
</dbReference>
<evidence type="ECO:0000313" key="2">
    <source>
        <dbReference type="Proteomes" id="UP000293952"/>
    </source>
</evidence>